<dbReference type="InterPro" id="IPR001441">
    <property type="entry name" value="UPP_synth-like"/>
</dbReference>
<sequence length="248" mass="28252">MRIPRHLAIIMDGNGRWAEIRQMPRIAGHQRGVEAVQTIVEECRSLGVEYLTLYAFSSENWGRPDDEVNALMGLLGHYLRSELETMLRQRIRLNVIGDIRRLPREVAQVLKDTVARTAENREMVLTLALSYGARDEILRAVRHLGAEMLAGRLVPEQVDDRVFSGALDTRDIPDPDLLIRTSGEMRVSNFLLWQLAYTELYFTDSLWPDFGIEDLHQALGEFGHRQRRFGLTGAQLKDSADSEGEADH</sequence>
<feature type="binding site" evidence="2">
    <location>
        <position position="25"/>
    </location>
    <ligand>
        <name>substrate</name>
    </ligand>
</feature>
<accession>A0ABN6DZD0</accession>
<dbReference type="Gene3D" id="3.40.1180.10">
    <property type="entry name" value="Decaprenyl diphosphate synthase-like"/>
    <property type="match status" value="1"/>
</dbReference>
<feature type="binding site" evidence="2">
    <location>
        <position position="199"/>
    </location>
    <ligand>
        <name>Mg(2+)</name>
        <dbReference type="ChEBI" id="CHEBI:18420"/>
    </ligand>
</feature>
<keyword evidence="2" id="KW-0460">Magnesium</keyword>
<feature type="binding site" evidence="2">
    <location>
        <begin position="13"/>
        <end position="16"/>
    </location>
    <ligand>
        <name>substrate</name>
    </ligand>
</feature>
<feature type="binding site" evidence="2">
    <location>
        <position position="61"/>
    </location>
    <ligand>
        <name>substrate</name>
    </ligand>
</feature>
<feature type="binding site" evidence="2">
    <location>
        <position position="63"/>
    </location>
    <ligand>
        <name>substrate</name>
    </ligand>
</feature>
<dbReference type="PANTHER" id="PTHR10291">
    <property type="entry name" value="DEHYDRODOLICHYL DIPHOSPHATE SYNTHASE FAMILY MEMBER"/>
    <property type="match status" value="1"/>
</dbReference>
<dbReference type="Proteomes" id="UP001319827">
    <property type="component" value="Chromosome"/>
</dbReference>
<dbReference type="RefSeq" id="WP_221248883.1">
    <property type="nucleotide sequence ID" value="NZ_AP024355.1"/>
</dbReference>
<reference evidence="3 4" key="2">
    <citation type="journal article" date="2021" name="Int. J. Syst. Evol. Microbiol.">
        <title>Isolation and Polyphasic Characterization of Desulfuromonas versatilis sp. Nov., an Electrogenic Bacteria Capable of Versatile Metabolism Isolated from a Graphene Oxide-Reducing Enrichment Culture.</title>
        <authorList>
            <person name="Xie L."/>
            <person name="Yoshida N."/>
            <person name="Ishii S."/>
            <person name="Meng L."/>
        </authorList>
    </citation>
    <scope>NUCLEOTIDE SEQUENCE [LARGE SCALE GENOMIC DNA]</scope>
    <source>
        <strain evidence="3 4">NIT-T3</strain>
    </source>
</reference>
<feature type="binding site" evidence="2">
    <location>
        <position position="12"/>
    </location>
    <ligand>
        <name>Mg(2+)</name>
        <dbReference type="ChEBI" id="CHEBI:18420"/>
    </ligand>
</feature>
<keyword evidence="4" id="KW-1185">Reference proteome</keyword>
<comment type="cofactor">
    <cofactor evidence="2">
        <name>Mg(2+)</name>
        <dbReference type="ChEBI" id="CHEBI:18420"/>
    </cofactor>
    <text evidence="2">Binds 2 magnesium ions per subunit.</text>
</comment>
<feature type="binding site" evidence="2">
    <location>
        <position position="180"/>
    </location>
    <ligand>
        <name>substrate</name>
    </ligand>
</feature>
<feature type="binding site" evidence="2">
    <location>
        <begin position="57"/>
        <end position="59"/>
    </location>
    <ligand>
        <name>substrate</name>
    </ligand>
</feature>
<proteinExistence type="inferred from homology"/>
<dbReference type="GO" id="GO:0016740">
    <property type="term" value="F:transferase activity"/>
    <property type="evidence" value="ECO:0007669"/>
    <property type="project" value="UniProtKB-KW"/>
</dbReference>
<dbReference type="EMBL" id="AP024355">
    <property type="protein sequence ID" value="BCR05463.1"/>
    <property type="molecule type" value="Genomic_DNA"/>
</dbReference>
<comment type="similarity">
    <text evidence="2">Belongs to the UPP synthase family.</text>
</comment>
<evidence type="ECO:0000313" key="3">
    <source>
        <dbReference type="EMBL" id="BCR05463.1"/>
    </source>
</evidence>
<dbReference type="EC" id="2.5.1.-" evidence="2"/>
<dbReference type="InterPro" id="IPR018520">
    <property type="entry name" value="UPP_synth-like_CS"/>
</dbReference>
<dbReference type="HAMAP" id="MF_01139">
    <property type="entry name" value="ISPT"/>
    <property type="match status" value="1"/>
</dbReference>
<evidence type="ECO:0000256" key="2">
    <source>
        <dbReference type="HAMAP-Rule" id="MF_01139"/>
    </source>
</evidence>
<name>A0ABN6DZD0_9BACT</name>
<dbReference type="InterPro" id="IPR036424">
    <property type="entry name" value="UPP_synth-like_sf"/>
</dbReference>
<feature type="binding site" evidence="2">
    <location>
        <begin position="186"/>
        <end position="188"/>
    </location>
    <ligand>
        <name>substrate</name>
    </ligand>
</feature>
<evidence type="ECO:0000313" key="4">
    <source>
        <dbReference type="Proteomes" id="UP001319827"/>
    </source>
</evidence>
<dbReference type="NCBIfam" id="NF011405">
    <property type="entry name" value="PRK14830.1"/>
    <property type="match status" value="1"/>
</dbReference>
<gene>
    <name evidence="3" type="primary">uppS</name>
    <name evidence="3" type="ORF">DESUT3_25320</name>
</gene>
<dbReference type="NCBIfam" id="TIGR00055">
    <property type="entry name" value="uppS"/>
    <property type="match status" value="1"/>
</dbReference>
<keyword evidence="2" id="KW-0479">Metal-binding</keyword>
<comment type="function">
    <text evidence="2">Catalyzes the condensation of isopentenyl diphosphate (IPP) with allylic pyrophosphates generating different type of terpenoids.</text>
</comment>
<dbReference type="PANTHER" id="PTHR10291:SF0">
    <property type="entry name" value="DEHYDRODOLICHYL DIPHOSPHATE SYNTHASE 2"/>
    <property type="match status" value="1"/>
</dbReference>
<evidence type="ECO:0000256" key="1">
    <source>
        <dbReference type="ARBA" id="ARBA00022679"/>
    </source>
</evidence>
<dbReference type="PROSITE" id="PS01066">
    <property type="entry name" value="UPP_SYNTHASE"/>
    <property type="match status" value="1"/>
</dbReference>
<feature type="active site" description="Proton acceptor" evidence="2">
    <location>
        <position position="60"/>
    </location>
</feature>
<keyword evidence="1 2" id="KW-0808">Transferase</keyword>
<dbReference type="SUPFAM" id="SSF64005">
    <property type="entry name" value="Undecaprenyl diphosphate synthase"/>
    <property type="match status" value="1"/>
</dbReference>
<dbReference type="Pfam" id="PF01255">
    <property type="entry name" value="Prenyltransf"/>
    <property type="match status" value="1"/>
</dbReference>
<reference evidence="3 4" key="1">
    <citation type="journal article" date="2016" name="C (Basel)">
        <title>Selective Growth of and Electricity Production by Marine Exoelectrogenic Bacteria in Self-Aggregated Hydrogel of Microbially Reduced Graphene Oxide.</title>
        <authorList>
            <person name="Yoshida N."/>
            <person name="Goto Y."/>
            <person name="Miyata Y."/>
        </authorList>
    </citation>
    <scope>NUCLEOTIDE SEQUENCE [LARGE SCALE GENOMIC DNA]</scope>
    <source>
        <strain evidence="3 4">NIT-T3</strain>
    </source>
</reference>
<feature type="binding site" evidence="2">
    <location>
        <position position="17"/>
    </location>
    <ligand>
        <name>substrate</name>
    </ligand>
</feature>
<feature type="active site" evidence="2">
    <location>
        <position position="12"/>
    </location>
</feature>
<comment type="subunit">
    <text evidence="2">Homodimer.</text>
</comment>
<organism evidence="3 4">
    <name type="scientific">Desulfuromonas versatilis</name>
    <dbReference type="NCBI Taxonomy" id="2802975"/>
    <lineage>
        <taxon>Bacteria</taxon>
        <taxon>Pseudomonadati</taxon>
        <taxon>Thermodesulfobacteriota</taxon>
        <taxon>Desulfuromonadia</taxon>
        <taxon>Desulfuromonadales</taxon>
        <taxon>Desulfuromonadaceae</taxon>
        <taxon>Desulfuromonas</taxon>
    </lineage>
</organism>
<protein>
    <recommendedName>
        <fullName evidence="2">Isoprenyl transferase</fullName>
        <ecNumber evidence="2">2.5.1.-</ecNumber>
    </recommendedName>
</protein>
<feature type="binding site" evidence="2">
    <location>
        <position position="29"/>
    </location>
    <ligand>
        <name>substrate</name>
    </ligand>
</feature>
<dbReference type="CDD" id="cd00475">
    <property type="entry name" value="Cis_IPPS"/>
    <property type="match status" value="1"/>
</dbReference>